<name>A0ABQ8VFS5_9AGAR</name>
<sequence>MKTDFSKHPGLTSSWDTAVANIIVYPTMPDLPQELIDRFVDDHSESIEDLKNLSLVGRCWLHRARYHLFRLITLAPQDPKEIREYYAYLRRRVSMPARGGRNHYHALTSSEQRLLHSSLTQNPQPQKQFLSSLSDTLPYVRGLRLESSIRIGGGRKIPPMEYFHRWLGYGNEYTEESLLMRDLVSHDDNFLEKQNERWEAVDLPWGHRAGLHELPFRNLRYLHIQWSAFGWISSLPVAEDIDGDFPDSVNPDMWPGYQLGKLLKSSADTLNHVFIDEYPGFQLEQYGTPPHGTDALLDILAGNAPNLKSLCLGGLMVPRRMSPHPMHDHYIDSPDPGPFFSRDRPAYHTGEEVPPVYSDPIYNDGRTPRQAIILSLERLYLRGFDSKSTLLIEDVLLNRGILSSNTKYLALSAMPEDFDYMFLFSRLRQSITHLTLDLDKSIRTLELEFTTFPSLKYLQVIMDPTIDAHANLEHIICSLYDGAFPMDDGRRRSSWLFVRHEVQPSSSVHISKTSPQQFRLHIAFGHGIQSYIGSSVDYLLKILTVTAVIADTPLTKHSELPKPSALRRTRVNLIDLVTIDLPETELEKVFPLTFQTGHLMSGSTDEWWRPPV</sequence>
<evidence type="ECO:0000313" key="1">
    <source>
        <dbReference type="EMBL" id="KAJ4492494.1"/>
    </source>
</evidence>
<protein>
    <recommendedName>
        <fullName evidence="3">F-box domain-containing protein</fullName>
    </recommendedName>
</protein>
<reference evidence="1" key="1">
    <citation type="submission" date="2022-08" db="EMBL/GenBank/DDBJ databases">
        <title>A Global Phylogenomic Analysis of the Shiitake Genus Lentinula.</title>
        <authorList>
            <consortium name="DOE Joint Genome Institute"/>
            <person name="Sierra-Patev S."/>
            <person name="Min B."/>
            <person name="Naranjo-Ortiz M."/>
            <person name="Looney B."/>
            <person name="Konkel Z."/>
            <person name="Slot J.C."/>
            <person name="Sakamoto Y."/>
            <person name="Steenwyk J.L."/>
            <person name="Rokas A."/>
            <person name="Carro J."/>
            <person name="Camarero S."/>
            <person name="Ferreira P."/>
            <person name="Molpeceres G."/>
            <person name="Ruiz-Duenas F.J."/>
            <person name="Serrano A."/>
            <person name="Henrissat B."/>
            <person name="Drula E."/>
            <person name="Hughes K.W."/>
            <person name="Mata J.L."/>
            <person name="Ishikawa N.K."/>
            <person name="Vargas-Isla R."/>
            <person name="Ushijima S."/>
            <person name="Smith C.A."/>
            <person name="Ahrendt S."/>
            <person name="Andreopoulos W."/>
            <person name="He G."/>
            <person name="Labutti K."/>
            <person name="Lipzen A."/>
            <person name="Ng V."/>
            <person name="Riley R."/>
            <person name="Sandor L."/>
            <person name="Barry K."/>
            <person name="Martinez A.T."/>
            <person name="Xiao Y."/>
            <person name="Gibbons J.G."/>
            <person name="Terashima K."/>
            <person name="Grigoriev I.V."/>
            <person name="Hibbett D.S."/>
        </authorList>
    </citation>
    <scope>NUCLEOTIDE SEQUENCE</scope>
    <source>
        <strain evidence="1">RHP3577 ss4</strain>
    </source>
</reference>
<proteinExistence type="predicted"/>
<dbReference type="Proteomes" id="UP001150217">
    <property type="component" value="Unassembled WGS sequence"/>
</dbReference>
<gene>
    <name evidence="1" type="ORF">C8R41DRAFT_831801</name>
</gene>
<organism evidence="1 2">
    <name type="scientific">Lentinula lateritia</name>
    <dbReference type="NCBI Taxonomy" id="40482"/>
    <lineage>
        <taxon>Eukaryota</taxon>
        <taxon>Fungi</taxon>
        <taxon>Dikarya</taxon>
        <taxon>Basidiomycota</taxon>
        <taxon>Agaricomycotina</taxon>
        <taxon>Agaricomycetes</taxon>
        <taxon>Agaricomycetidae</taxon>
        <taxon>Agaricales</taxon>
        <taxon>Marasmiineae</taxon>
        <taxon>Omphalotaceae</taxon>
        <taxon>Lentinula</taxon>
    </lineage>
</organism>
<dbReference type="EMBL" id="JANVFT010000037">
    <property type="protein sequence ID" value="KAJ4492494.1"/>
    <property type="molecule type" value="Genomic_DNA"/>
</dbReference>
<evidence type="ECO:0008006" key="3">
    <source>
        <dbReference type="Google" id="ProtNLM"/>
    </source>
</evidence>
<evidence type="ECO:0000313" key="2">
    <source>
        <dbReference type="Proteomes" id="UP001150217"/>
    </source>
</evidence>
<comment type="caution">
    <text evidence="1">The sequence shown here is derived from an EMBL/GenBank/DDBJ whole genome shotgun (WGS) entry which is preliminary data.</text>
</comment>
<keyword evidence="2" id="KW-1185">Reference proteome</keyword>
<accession>A0ABQ8VFS5</accession>